<dbReference type="GO" id="GO:0005576">
    <property type="term" value="C:extracellular region"/>
    <property type="evidence" value="ECO:0007669"/>
    <property type="project" value="TreeGrafter"/>
</dbReference>
<gene>
    <name evidence="3" type="ORF">FHU29_002138</name>
</gene>
<accession>A0A839RN01</accession>
<keyword evidence="1" id="KW-1133">Transmembrane helix</keyword>
<dbReference type="OrthoDB" id="3456055at2"/>
<keyword evidence="1" id="KW-0812">Transmembrane</keyword>
<reference evidence="3 4" key="1">
    <citation type="submission" date="2020-08" db="EMBL/GenBank/DDBJ databases">
        <title>Sequencing the genomes of 1000 actinobacteria strains.</title>
        <authorList>
            <person name="Klenk H.-P."/>
        </authorList>
    </citation>
    <scope>NUCLEOTIDE SEQUENCE [LARGE SCALE GENOMIC DNA]</scope>
    <source>
        <strain evidence="3 4">DSM 45258</strain>
    </source>
</reference>
<evidence type="ECO:0000256" key="1">
    <source>
        <dbReference type="SAM" id="Phobius"/>
    </source>
</evidence>
<evidence type="ECO:0000259" key="2">
    <source>
        <dbReference type="Pfam" id="PF02470"/>
    </source>
</evidence>
<dbReference type="Pfam" id="PF02470">
    <property type="entry name" value="MlaD"/>
    <property type="match status" value="1"/>
</dbReference>
<feature type="transmembrane region" description="Helical" evidence="1">
    <location>
        <begin position="21"/>
        <end position="46"/>
    </location>
</feature>
<organism evidence="3 4">
    <name type="scientific">Hoyosella altamirensis</name>
    <dbReference type="NCBI Taxonomy" id="616997"/>
    <lineage>
        <taxon>Bacteria</taxon>
        <taxon>Bacillati</taxon>
        <taxon>Actinomycetota</taxon>
        <taxon>Actinomycetes</taxon>
        <taxon>Mycobacteriales</taxon>
        <taxon>Hoyosellaceae</taxon>
        <taxon>Hoyosella</taxon>
    </lineage>
</organism>
<sequence>MIRWIRDLNQQLVGSGISKVYVTRPGLIGAVATVIVVAVLAFAAVFPTAVYHLRTAGYSVVLPSAGGLSAGDPVYVAGLPAGRVESVQIEGDEVVAGFRVDRSQELGDQTEAEVKLRTILGAYYLDIRPQGMGSLEGGVIPLERAAVPFHFDEIARAAYDVTRTDEPDREAIDYEQIAYLTDLAYDSIPNRALADEAVTALADAAAIINDNGDQIQRLLETGRELAEIVDAQQDTLERLFDQGAIVFGTLGVRAQLISGLIRDLETVSVRMTELLDSESGEWDRLMVGLQDVTAMLSAESDLIERNLAEVAPAFRHVADASGNGPWLDVNAPAAVFPDNMLCLLGVMEGCR</sequence>
<keyword evidence="1" id="KW-0472">Membrane</keyword>
<proteinExistence type="predicted"/>
<dbReference type="AlphaFoldDB" id="A0A839RN01"/>
<dbReference type="InterPro" id="IPR052336">
    <property type="entry name" value="MlaD_Phospholipid_Transporter"/>
</dbReference>
<dbReference type="Proteomes" id="UP000567922">
    <property type="component" value="Unassembled WGS sequence"/>
</dbReference>
<evidence type="ECO:0000313" key="4">
    <source>
        <dbReference type="Proteomes" id="UP000567922"/>
    </source>
</evidence>
<comment type="caution">
    <text evidence="3">The sequence shown here is derived from an EMBL/GenBank/DDBJ whole genome shotgun (WGS) entry which is preliminary data.</text>
</comment>
<name>A0A839RN01_9ACTN</name>
<feature type="domain" description="Mce/MlaD" evidence="2">
    <location>
        <begin position="58"/>
        <end position="129"/>
    </location>
</feature>
<keyword evidence="4" id="KW-1185">Reference proteome</keyword>
<dbReference type="RefSeq" id="WP_064442584.1">
    <property type="nucleotide sequence ID" value="NZ_BDDI01000029.1"/>
</dbReference>
<dbReference type="PANTHER" id="PTHR33371">
    <property type="entry name" value="INTERMEMBRANE PHOSPHOLIPID TRANSPORT SYSTEM BINDING PROTEIN MLAD-RELATED"/>
    <property type="match status" value="1"/>
</dbReference>
<protein>
    <submittedName>
        <fullName evidence="3">Phospholipid/cholesterol/gamma-HCH transport system substrate-binding protein</fullName>
    </submittedName>
</protein>
<dbReference type="InterPro" id="IPR003399">
    <property type="entry name" value="Mce/MlaD"/>
</dbReference>
<evidence type="ECO:0000313" key="3">
    <source>
        <dbReference type="EMBL" id="MBB3037689.1"/>
    </source>
</evidence>
<dbReference type="PANTHER" id="PTHR33371:SF18">
    <property type="entry name" value="MCE-FAMILY PROTEIN MCE3C"/>
    <property type="match status" value="1"/>
</dbReference>
<dbReference type="EMBL" id="JACHWS010000002">
    <property type="protein sequence ID" value="MBB3037689.1"/>
    <property type="molecule type" value="Genomic_DNA"/>
</dbReference>